<evidence type="ECO:0000256" key="8">
    <source>
        <dbReference type="SAM" id="SignalP"/>
    </source>
</evidence>
<dbReference type="NCBIfam" id="TIGR04056">
    <property type="entry name" value="OMP_RagA_SusC"/>
    <property type="match status" value="1"/>
</dbReference>
<dbReference type="EMBL" id="JAEHJZ010000022">
    <property type="protein sequence ID" value="MBJ7880979.1"/>
    <property type="molecule type" value="Genomic_DNA"/>
</dbReference>
<dbReference type="Gene3D" id="2.60.40.1120">
    <property type="entry name" value="Carboxypeptidase-like, regulatory domain"/>
    <property type="match status" value="1"/>
</dbReference>
<keyword evidence="3 7" id="KW-1134">Transmembrane beta strand</keyword>
<evidence type="ECO:0000256" key="6">
    <source>
        <dbReference type="ARBA" id="ARBA00023237"/>
    </source>
</evidence>
<protein>
    <submittedName>
        <fullName evidence="10">SusC/RagA family TonB-linked outer membrane protein</fullName>
    </submittedName>
</protein>
<gene>
    <name evidence="10" type="ORF">JEM65_10015</name>
</gene>
<dbReference type="InterPro" id="IPR012910">
    <property type="entry name" value="Plug_dom"/>
</dbReference>
<evidence type="ECO:0000256" key="1">
    <source>
        <dbReference type="ARBA" id="ARBA00004571"/>
    </source>
</evidence>
<keyword evidence="6 7" id="KW-0998">Cell outer membrane</keyword>
<evidence type="ECO:0000256" key="3">
    <source>
        <dbReference type="ARBA" id="ARBA00022452"/>
    </source>
</evidence>
<dbReference type="InterPro" id="IPR023996">
    <property type="entry name" value="TonB-dep_OMP_SusC/RagA"/>
</dbReference>
<dbReference type="SUPFAM" id="SSF56935">
    <property type="entry name" value="Porins"/>
    <property type="match status" value="1"/>
</dbReference>
<evidence type="ECO:0000313" key="10">
    <source>
        <dbReference type="EMBL" id="MBJ7880979.1"/>
    </source>
</evidence>
<dbReference type="Gene3D" id="2.170.130.10">
    <property type="entry name" value="TonB-dependent receptor, plug domain"/>
    <property type="match status" value="1"/>
</dbReference>
<dbReference type="SUPFAM" id="SSF49464">
    <property type="entry name" value="Carboxypeptidase regulatory domain-like"/>
    <property type="match status" value="1"/>
</dbReference>
<sequence length="1002" mass="110819">MTKNHNLCRRPRIYACCLFFLSISLTLSAQDLLVSGQVTNGQLPISGANVLIKNTNTGVVSDFDGRYTLTARPTDSLQISYLGYTSLTIPIQDRSTINIIMYEDATALGEVRINAGYYSTTDREKTGSIARITTKDIEKQPVNNPLGAMQGYLSGVNIVQNTGVPGGGYDIQIRGRNFINGGTVPLYIIDGVPYGSLSLESADISAGINGADISPLNAINPSNIESIEVLKDADATAIYGARGANGVVLITTKKGKAGATQVTVNLSSTLGQVSHFLDLLKTPEYLQLRREGIINDGRGDRLENPQFNYLYPELKTWSQNRYTDWQKELIGGTAYRNVAQLSVSGGGAQTQFLISGGYQKETTVFPGESNYKKASALSNINHQSSNERLNITMTANYTSEQNQMPRTDLSGVAYRLPPNAPELYTPEGELNWENNTWDNPLATLEEDYNVRINTLLTNVGVAYKLLSKLELKANLGYNTYQLDSYKLLPNTARNPKFGFTPQGYSSITTNNSSRNSWIVEPQLHWKENWKDLDLDVLVGTTFQSQTSEQLVLKGRGFSSNSLLKNIAAANSMEVREADDSDYNYQAFFGRVNLKLKNTYILNLTGRRDGSSRFGPNRQYGNFGAVGAAWIFSEEAFLKTNKILSYGKIRGSYGTTGSDNIGDYKFLNTYNVTGSNYNGTLVLEPTGIFNPLFGWEANKKMEAALELGFLKDRIVINTAWYQNRSSNQLVGIPLAATTGFGSVTGNFDATVENTGLEIDLTSINIRSADFQWKTTFNISVPKNRLVKFPGLETSTFSSDYIIGEPLSIIRLYRSLGVDPQTGIYQFEDYNQDGEITSLDDRNFIEDLAPKFFGGLGNTVTYKNLSLDVFFQFKKQKAFNHLRYASAPGILNNAPSYFYDRWQKAGDIAPLMMATSGGNFSLFPSRFNYSSSNKAFSDASFIRLRNVSLNYNLPKGNNKMAISIYLQGQNLWTVTKFDGPDPEQPSHVALPPLRQITLGTQIGF</sequence>
<feature type="signal peptide" evidence="8">
    <location>
        <begin position="1"/>
        <end position="29"/>
    </location>
</feature>
<reference evidence="10 11" key="1">
    <citation type="submission" date="2020-09" db="EMBL/GenBank/DDBJ databases">
        <title>Draft genome of Gelidibacter salicanalis PAMC21136.</title>
        <authorList>
            <person name="Park H."/>
        </authorList>
    </citation>
    <scope>NUCLEOTIDE SEQUENCE [LARGE SCALE GENOMIC DNA]</scope>
    <source>
        <strain evidence="10 11">PAMC21136</strain>
    </source>
</reference>
<evidence type="ECO:0000256" key="7">
    <source>
        <dbReference type="PROSITE-ProRule" id="PRU01360"/>
    </source>
</evidence>
<dbReference type="NCBIfam" id="TIGR04057">
    <property type="entry name" value="SusC_RagA_signa"/>
    <property type="match status" value="1"/>
</dbReference>
<keyword evidence="11" id="KW-1185">Reference proteome</keyword>
<dbReference type="InterPro" id="IPR023997">
    <property type="entry name" value="TonB-dep_OMP_SusC/RagA_CS"/>
</dbReference>
<evidence type="ECO:0000259" key="9">
    <source>
        <dbReference type="Pfam" id="PF07715"/>
    </source>
</evidence>
<name>A0A934NJ77_9FLAO</name>
<evidence type="ECO:0000256" key="4">
    <source>
        <dbReference type="ARBA" id="ARBA00022692"/>
    </source>
</evidence>
<proteinExistence type="inferred from homology"/>
<comment type="caution">
    <text evidence="10">The sequence shown here is derived from an EMBL/GenBank/DDBJ whole genome shotgun (WGS) entry which is preliminary data.</text>
</comment>
<keyword evidence="2 7" id="KW-0813">Transport</keyword>
<dbReference type="InterPro" id="IPR008969">
    <property type="entry name" value="CarboxyPept-like_regulatory"/>
</dbReference>
<dbReference type="Pfam" id="PF07715">
    <property type="entry name" value="Plug"/>
    <property type="match status" value="1"/>
</dbReference>
<dbReference type="Pfam" id="PF13715">
    <property type="entry name" value="CarbopepD_reg_2"/>
    <property type="match status" value="1"/>
</dbReference>
<dbReference type="InterPro" id="IPR036942">
    <property type="entry name" value="Beta-barrel_TonB_sf"/>
</dbReference>
<feature type="chain" id="PRO_5037773171" evidence="8">
    <location>
        <begin position="30"/>
        <end position="1002"/>
    </location>
</feature>
<accession>A0A934NJ77</accession>
<organism evidence="10 11">
    <name type="scientific">Gelidibacter salicanalis</name>
    <dbReference type="NCBI Taxonomy" id="291193"/>
    <lineage>
        <taxon>Bacteria</taxon>
        <taxon>Pseudomonadati</taxon>
        <taxon>Bacteroidota</taxon>
        <taxon>Flavobacteriia</taxon>
        <taxon>Flavobacteriales</taxon>
        <taxon>Flavobacteriaceae</taxon>
        <taxon>Gelidibacter</taxon>
    </lineage>
</organism>
<keyword evidence="8" id="KW-0732">Signal</keyword>
<comment type="similarity">
    <text evidence="7">Belongs to the TonB-dependent receptor family.</text>
</comment>
<evidence type="ECO:0000313" key="11">
    <source>
        <dbReference type="Proteomes" id="UP000662373"/>
    </source>
</evidence>
<dbReference type="GO" id="GO:0009279">
    <property type="term" value="C:cell outer membrane"/>
    <property type="evidence" value="ECO:0007669"/>
    <property type="project" value="UniProtKB-SubCell"/>
</dbReference>
<comment type="subcellular location">
    <subcellularLocation>
        <location evidence="1 7">Cell outer membrane</location>
        <topology evidence="1 7">Multi-pass membrane protein</topology>
    </subcellularLocation>
</comment>
<dbReference type="Gene3D" id="2.40.170.20">
    <property type="entry name" value="TonB-dependent receptor, beta-barrel domain"/>
    <property type="match status" value="1"/>
</dbReference>
<dbReference type="Proteomes" id="UP000662373">
    <property type="component" value="Unassembled WGS sequence"/>
</dbReference>
<feature type="domain" description="TonB-dependent receptor plug" evidence="9">
    <location>
        <begin position="123"/>
        <end position="247"/>
    </location>
</feature>
<evidence type="ECO:0000256" key="2">
    <source>
        <dbReference type="ARBA" id="ARBA00022448"/>
    </source>
</evidence>
<dbReference type="AlphaFoldDB" id="A0A934NJ77"/>
<dbReference type="RefSeq" id="WP_199599038.1">
    <property type="nucleotide sequence ID" value="NZ_JAEHJZ010000022.1"/>
</dbReference>
<evidence type="ECO:0000256" key="5">
    <source>
        <dbReference type="ARBA" id="ARBA00023136"/>
    </source>
</evidence>
<keyword evidence="5 7" id="KW-0472">Membrane</keyword>
<dbReference type="InterPro" id="IPR039426">
    <property type="entry name" value="TonB-dep_rcpt-like"/>
</dbReference>
<dbReference type="InterPro" id="IPR037066">
    <property type="entry name" value="Plug_dom_sf"/>
</dbReference>
<keyword evidence="4 7" id="KW-0812">Transmembrane</keyword>
<dbReference type="PROSITE" id="PS52016">
    <property type="entry name" value="TONB_DEPENDENT_REC_3"/>
    <property type="match status" value="1"/>
</dbReference>